<dbReference type="PROSITE" id="PS50893">
    <property type="entry name" value="ABC_TRANSPORTER_2"/>
    <property type="match status" value="1"/>
</dbReference>
<evidence type="ECO:0000313" key="4">
    <source>
        <dbReference type="EMBL" id="MFC4768644.1"/>
    </source>
</evidence>
<dbReference type="Proteomes" id="UP001596002">
    <property type="component" value="Unassembled WGS sequence"/>
</dbReference>
<dbReference type="Gene3D" id="3.40.50.300">
    <property type="entry name" value="P-loop containing nucleotide triphosphate hydrolases"/>
    <property type="match status" value="1"/>
</dbReference>
<gene>
    <name evidence="4" type="ORF">ACFO8Q_14965</name>
</gene>
<protein>
    <submittedName>
        <fullName evidence="4">ABC transporter ATP-binding protein</fullName>
    </submittedName>
</protein>
<dbReference type="SMART" id="SM00382">
    <property type="entry name" value="AAA"/>
    <property type="match status" value="1"/>
</dbReference>
<dbReference type="InterPro" id="IPR003439">
    <property type="entry name" value="ABC_transporter-like_ATP-bd"/>
</dbReference>
<dbReference type="GO" id="GO:0005524">
    <property type="term" value="F:ATP binding"/>
    <property type="evidence" value="ECO:0007669"/>
    <property type="project" value="UniProtKB-KW"/>
</dbReference>
<dbReference type="InterPro" id="IPR003593">
    <property type="entry name" value="AAA+_ATPase"/>
</dbReference>
<proteinExistence type="predicted"/>
<reference evidence="5" key="1">
    <citation type="journal article" date="2019" name="Int. J. Syst. Evol. Microbiol.">
        <title>The Global Catalogue of Microorganisms (GCM) 10K type strain sequencing project: providing services to taxonomists for standard genome sequencing and annotation.</title>
        <authorList>
            <consortium name="The Broad Institute Genomics Platform"/>
            <consortium name="The Broad Institute Genome Sequencing Center for Infectious Disease"/>
            <person name="Wu L."/>
            <person name="Ma J."/>
        </authorList>
    </citation>
    <scope>NUCLEOTIDE SEQUENCE [LARGE SCALE GENOMIC DNA]</scope>
    <source>
        <strain evidence="5">WYCCWR 12678</strain>
    </source>
</reference>
<dbReference type="InterPro" id="IPR017871">
    <property type="entry name" value="ABC_transporter-like_CS"/>
</dbReference>
<keyword evidence="5" id="KW-1185">Reference proteome</keyword>
<keyword evidence="2 4" id="KW-0067">ATP-binding</keyword>
<feature type="domain" description="ABC transporter" evidence="3">
    <location>
        <begin position="1"/>
        <end position="210"/>
    </location>
</feature>
<organism evidence="4 5">
    <name type="scientific">Effusibacillus consociatus</name>
    <dbReference type="NCBI Taxonomy" id="1117041"/>
    <lineage>
        <taxon>Bacteria</taxon>
        <taxon>Bacillati</taxon>
        <taxon>Bacillota</taxon>
        <taxon>Bacilli</taxon>
        <taxon>Bacillales</taxon>
        <taxon>Alicyclobacillaceae</taxon>
        <taxon>Effusibacillus</taxon>
    </lineage>
</organism>
<evidence type="ECO:0000256" key="2">
    <source>
        <dbReference type="ARBA" id="ARBA00022840"/>
    </source>
</evidence>
<evidence type="ECO:0000313" key="5">
    <source>
        <dbReference type="Proteomes" id="UP001596002"/>
    </source>
</evidence>
<dbReference type="EMBL" id="JBHSHC010000112">
    <property type="protein sequence ID" value="MFC4768644.1"/>
    <property type="molecule type" value="Genomic_DNA"/>
</dbReference>
<evidence type="ECO:0000259" key="3">
    <source>
        <dbReference type="PROSITE" id="PS50893"/>
    </source>
</evidence>
<accession>A0ABV9Q460</accession>
<name>A0ABV9Q460_9BACL</name>
<evidence type="ECO:0000256" key="1">
    <source>
        <dbReference type="ARBA" id="ARBA00022741"/>
    </source>
</evidence>
<dbReference type="PROSITE" id="PS00211">
    <property type="entry name" value="ABC_TRANSPORTER_1"/>
    <property type="match status" value="1"/>
</dbReference>
<dbReference type="Pfam" id="PF00005">
    <property type="entry name" value="ABC_tran"/>
    <property type="match status" value="1"/>
</dbReference>
<keyword evidence="1" id="KW-0547">Nucleotide-binding</keyword>
<dbReference type="PANTHER" id="PTHR43038">
    <property type="entry name" value="ATP-BINDING CASSETTE, SUB-FAMILY H, MEMBER 1"/>
    <property type="match status" value="1"/>
</dbReference>
<comment type="caution">
    <text evidence="4">The sequence shown here is derived from an EMBL/GenBank/DDBJ whole genome shotgun (WGS) entry which is preliminary data.</text>
</comment>
<dbReference type="PANTHER" id="PTHR43038:SF3">
    <property type="entry name" value="ABC TRANSPORTER G FAMILY MEMBER 20 ISOFORM X1"/>
    <property type="match status" value="1"/>
</dbReference>
<dbReference type="SUPFAM" id="SSF52540">
    <property type="entry name" value="P-loop containing nucleoside triphosphate hydrolases"/>
    <property type="match status" value="1"/>
</dbReference>
<dbReference type="RefSeq" id="WP_380027014.1">
    <property type="nucleotide sequence ID" value="NZ_JBHSHC010000112.1"/>
</dbReference>
<dbReference type="InterPro" id="IPR027417">
    <property type="entry name" value="P-loop_NTPase"/>
</dbReference>
<sequence length="218" mass="24065">MSLDLQKGEILGLLGPSGSGKTTLVRAIAGIGEFTGGEVTVLGFKMPSLNVIRRIGYMAQADALYQDLTGTDNLNFFAELFGVPRSRKKERIEYVLNLVQLTEHAKRPVHTYSGGMKRRLSLAIALLHEPEILLLDEPTVGVDPILRKDFWQEFSQLRKKGVSILITTHVMDEAEHCDRLGLIREGRLIALGTPEELKRKSGAQTIETAFLHFGGAAL</sequence>